<protein>
    <submittedName>
        <fullName evidence="1">Uncharacterized protein</fullName>
    </submittedName>
</protein>
<dbReference type="AlphaFoldDB" id="A0A125Y9Z0"/>
<evidence type="ECO:0000313" key="2">
    <source>
        <dbReference type="Proteomes" id="UP000002210"/>
    </source>
</evidence>
<evidence type="ECO:0000313" key="1">
    <source>
        <dbReference type="EMBL" id="ACO25730.1"/>
    </source>
</evidence>
<gene>
    <name evidence="1" type="ordered locus">BCA_A0021</name>
</gene>
<dbReference type="Proteomes" id="UP000002210">
    <property type="component" value="Plasmid p03BB102_179"/>
</dbReference>
<organism evidence="1 2">
    <name type="scientific">Bacillus cereus (strain 03BB102)</name>
    <dbReference type="NCBI Taxonomy" id="572264"/>
    <lineage>
        <taxon>Bacteria</taxon>
        <taxon>Bacillati</taxon>
        <taxon>Bacillota</taxon>
        <taxon>Bacilli</taxon>
        <taxon>Bacillales</taxon>
        <taxon>Bacillaceae</taxon>
        <taxon>Bacillus</taxon>
        <taxon>Bacillus cereus group</taxon>
    </lineage>
</organism>
<sequence length="38" mass="4424">MGKTLHVLQKGYVRWERCCMFCRKGTQDGKDVACITFN</sequence>
<dbReference type="KEGG" id="bcx:BCA_A0021"/>
<name>A0A125Y9Z0_BACC3</name>
<reference evidence="1 2" key="1">
    <citation type="submission" date="2009-02" db="EMBL/GenBank/DDBJ databases">
        <title>Genome sequence of Bacillus cereus 03BB102.</title>
        <authorList>
            <person name="Dodson R.J."/>
            <person name="Jackson P."/>
            <person name="Munk A.C."/>
            <person name="Brettin T."/>
            <person name="Bruce D."/>
            <person name="Detter C."/>
            <person name="Tapia R."/>
            <person name="Han C."/>
            <person name="Sutton G."/>
            <person name="Sims D."/>
        </authorList>
    </citation>
    <scope>NUCLEOTIDE SEQUENCE [LARGE SCALE GENOMIC DNA]</scope>
    <source>
        <strain evidence="1 2">03BB102</strain>
        <plasmid evidence="2">Plasmid p03BB102_179</plasmid>
    </source>
</reference>
<geneLocation type="plasmid" evidence="1 2">
    <name>p03BB102_179</name>
</geneLocation>
<proteinExistence type="predicted"/>
<accession>A0A125Y9Z0</accession>
<dbReference type="EMBL" id="CP001406">
    <property type="protein sequence ID" value="ACO25730.1"/>
    <property type="molecule type" value="Genomic_DNA"/>
</dbReference>
<keyword evidence="1" id="KW-0614">Plasmid</keyword>